<sequence length="181" mass="19403">MEQSHRQATGAPSDPAGDRAGHASREGQVDSKGHDAALAQAGPALFRMIRYWARRWPQRAAGAETETKHVSRVVVVDIVGTTPGRPNVRSIADALGVDPSVASRMVADTVAAGLIERRTMERDARNADLALTESGHDLLAHARTWQGDVFAALTADWPAEDRETFAALLVRFADRATSAGL</sequence>
<proteinExistence type="predicted"/>
<dbReference type="GO" id="GO:0003700">
    <property type="term" value="F:DNA-binding transcription factor activity"/>
    <property type="evidence" value="ECO:0007669"/>
    <property type="project" value="InterPro"/>
</dbReference>
<dbReference type="PANTHER" id="PTHR33164">
    <property type="entry name" value="TRANSCRIPTIONAL REGULATOR, MARR FAMILY"/>
    <property type="match status" value="1"/>
</dbReference>
<dbReference type="InterPro" id="IPR039422">
    <property type="entry name" value="MarR/SlyA-like"/>
</dbReference>
<name>A0A919RFY1_9ACTN</name>
<gene>
    <name evidence="3" type="ORF">Ssi02_31340</name>
</gene>
<accession>A0A919RFY1</accession>
<dbReference type="SUPFAM" id="SSF46785">
    <property type="entry name" value="Winged helix' DNA-binding domain"/>
    <property type="match status" value="1"/>
</dbReference>
<dbReference type="PANTHER" id="PTHR33164:SF57">
    <property type="entry name" value="MARR-FAMILY TRANSCRIPTIONAL REGULATOR"/>
    <property type="match status" value="1"/>
</dbReference>
<dbReference type="InterPro" id="IPR000835">
    <property type="entry name" value="HTH_MarR-typ"/>
</dbReference>
<keyword evidence="4" id="KW-1185">Reference proteome</keyword>
<dbReference type="EMBL" id="BOOW01000019">
    <property type="protein sequence ID" value="GII92903.1"/>
    <property type="molecule type" value="Genomic_DNA"/>
</dbReference>
<dbReference type="AlphaFoldDB" id="A0A919RFY1"/>
<evidence type="ECO:0000313" key="3">
    <source>
        <dbReference type="EMBL" id="GII92903.1"/>
    </source>
</evidence>
<feature type="region of interest" description="Disordered" evidence="1">
    <location>
        <begin position="1"/>
        <end position="34"/>
    </location>
</feature>
<feature type="compositionally biased region" description="Basic and acidic residues" evidence="1">
    <location>
        <begin position="16"/>
        <end position="34"/>
    </location>
</feature>
<dbReference type="Pfam" id="PF12802">
    <property type="entry name" value="MarR_2"/>
    <property type="match status" value="1"/>
</dbReference>
<feature type="domain" description="HTH marR-type" evidence="2">
    <location>
        <begin position="63"/>
        <end position="162"/>
    </location>
</feature>
<comment type="caution">
    <text evidence="3">The sequence shown here is derived from an EMBL/GenBank/DDBJ whole genome shotgun (WGS) entry which is preliminary data.</text>
</comment>
<dbReference type="RefSeq" id="WP_204026049.1">
    <property type="nucleotide sequence ID" value="NZ_BOOW01000019.1"/>
</dbReference>
<dbReference type="Proteomes" id="UP000606172">
    <property type="component" value="Unassembled WGS sequence"/>
</dbReference>
<protein>
    <submittedName>
        <fullName evidence="3">MarR family transcriptional regulator</fullName>
    </submittedName>
</protein>
<evidence type="ECO:0000313" key="4">
    <source>
        <dbReference type="Proteomes" id="UP000606172"/>
    </source>
</evidence>
<dbReference type="Gene3D" id="1.10.10.10">
    <property type="entry name" value="Winged helix-like DNA-binding domain superfamily/Winged helix DNA-binding domain"/>
    <property type="match status" value="1"/>
</dbReference>
<organism evidence="3 4">
    <name type="scientific">Sinosporangium siamense</name>
    <dbReference type="NCBI Taxonomy" id="1367973"/>
    <lineage>
        <taxon>Bacteria</taxon>
        <taxon>Bacillati</taxon>
        <taxon>Actinomycetota</taxon>
        <taxon>Actinomycetes</taxon>
        <taxon>Streptosporangiales</taxon>
        <taxon>Streptosporangiaceae</taxon>
        <taxon>Sinosporangium</taxon>
    </lineage>
</organism>
<dbReference type="InterPro" id="IPR036388">
    <property type="entry name" value="WH-like_DNA-bd_sf"/>
</dbReference>
<evidence type="ECO:0000256" key="1">
    <source>
        <dbReference type="SAM" id="MobiDB-lite"/>
    </source>
</evidence>
<dbReference type="SMART" id="SM00347">
    <property type="entry name" value="HTH_MARR"/>
    <property type="match status" value="1"/>
</dbReference>
<evidence type="ECO:0000259" key="2">
    <source>
        <dbReference type="SMART" id="SM00347"/>
    </source>
</evidence>
<dbReference type="GO" id="GO:0006950">
    <property type="term" value="P:response to stress"/>
    <property type="evidence" value="ECO:0007669"/>
    <property type="project" value="TreeGrafter"/>
</dbReference>
<reference evidence="3" key="1">
    <citation type="submission" date="2021-01" db="EMBL/GenBank/DDBJ databases">
        <title>Whole genome shotgun sequence of Sinosporangium siamense NBRC 109515.</title>
        <authorList>
            <person name="Komaki H."/>
            <person name="Tamura T."/>
        </authorList>
    </citation>
    <scope>NUCLEOTIDE SEQUENCE</scope>
    <source>
        <strain evidence="3">NBRC 109515</strain>
    </source>
</reference>
<dbReference type="InterPro" id="IPR036390">
    <property type="entry name" value="WH_DNA-bd_sf"/>
</dbReference>